<name>A0A067PP95_9AGAM</name>
<evidence type="ECO:0000313" key="3">
    <source>
        <dbReference type="Proteomes" id="UP000027265"/>
    </source>
</evidence>
<keyword evidence="3" id="KW-1185">Reference proteome</keyword>
<gene>
    <name evidence="2" type="ORF">JAAARDRAFT_47971</name>
</gene>
<evidence type="ECO:0000313" key="2">
    <source>
        <dbReference type="EMBL" id="KDQ56599.1"/>
    </source>
</evidence>
<feature type="compositionally biased region" description="Basic and acidic residues" evidence="1">
    <location>
        <begin position="47"/>
        <end position="56"/>
    </location>
</feature>
<dbReference type="AlphaFoldDB" id="A0A067PP95"/>
<evidence type="ECO:0000256" key="1">
    <source>
        <dbReference type="SAM" id="MobiDB-lite"/>
    </source>
</evidence>
<reference evidence="3" key="1">
    <citation type="journal article" date="2014" name="Proc. Natl. Acad. Sci. U.S.A.">
        <title>Extensive sampling of basidiomycete genomes demonstrates inadequacy of the white-rot/brown-rot paradigm for wood decay fungi.</title>
        <authorList>
            <person name="Riley R."/>
            <person name="Salamov A.A."/>
            <person name="Brown D.W."/>
            <person name="Nagy L.G."/>
            <person name="Floudas D."/>
            <person name="Held B.W."/>
            <person name="Levasseur A."/>
            <person name="Lombard V."/>
            <person name="Morin E."/>
            <person name="Otillar R."/>
            <person name="Lindquist E.A."/>
            <person name="Sun H."/>
            <person name="LaButti K.M."/>
            <person name="Schmutz J."/>
            <person name="Jabbour D."/>
            <person name="Luo H."/>
            <person name="Baker S.E."/>
            <person name="Pisabarro A.G."/>
            <person name="Walton J.D."/>
            <person name="Blanchette R.A."/>
            <person name="Henrissat B."/>
            <person name="Martin F."/>
            <person name="Cullen D."/>
            <person name="Hibbett D.S."/>
            <person name="Grigoriev I.V."/>
        </authorList>
    </citation>
    <scope>NUCLEOTIDE SEQUENCE [LARGE SCALE GENOMIC DNA]</scope>
    <source>
        <strain evidence="3">MUCL 33604</strain>
    </source>
</reference>
<dbReference type="Proteomes" id="UP000027265">
    <property type="component" value="Unassembled WGS sequence"/>
</dbReference>
<proteinExistence type="predicted"/>
<dbReference type="HOGENOM" id="CLU_1594770_0_0_1"/>
<organism evidence="2 3">
    <name type="scientific">Jaapia argillacea MUCL 33604</name>
    <dbReference type="NCBI Taxonomy" id="933084"/>
    <lineage>
        <taxon>Eukaryota</taxon>
        <taxon>Fungi</taxon>
        <taxon>Dikarya</taxon>
        <taxon>Basidiomycota</taxon>
        <taxon>Agaricomycotina</taxon>
        <taxon>Agaricomycetes</taxon>
        <taxon>Agaricomycetidae</taxon>
        <taxon>Jaapiales</taxon>
        <taxon>Jaapiaceae</taxon>
        <taxon>Jaapia</taxon>
    </lineage>
</organism>
<dbReference type="EMBL" id="KL197721">
    <property type="protein sequence ID" value="KDQ56599.1"/>
    <property type="molecule type" value="Genomic_DNA"/>
</dbReference>
<dbReference type="InParanoid" id="A0A067PP95"/>
<feature type="region of interest" description="Disordered" evidence="1">
    <location>
        <begin position="35"/>
        <end position="57"/>
    </location>
</feature>
<sequence length="167" mass="18755">MWSRWDDMGISSILQVAWLREAFVKPPWTTKLPMSTADRFRRRRTKAERDERENRGKVLPYANDSKAGQLAAMDSASSTVIGRSEKELGAVLCKESMASLASASSDGVPEPGGGPDSIMMARESKFDDLVEIALDWEMGLWVSKVEHIWGILLDAQEGVLWREISRR</sequence>
<accession>A0A067PP95</accession>
<protein>
    <submittedName>
        <fullName evidence="2">Uncharacterized protein</fullName>
    </submittedName>
</protein>